<sequence length="51" mass="6512">MPQMAPMWWEILFILFMMNMIMTSIMIHWMNLKNKNYNTKTNKMSMYMWKW</sequence>
<evidence type="ECO:0000256" key="1">
    <source>
        <dbReference type="SAM" id="Phobius"/>
    </source>
</evidence>
<accession>A0A060BDW8</accession>
<gene>
    <name evidence="2" type="primary">ATP8</name>
</gene>
<geneLocation type="mitochondrion" evidence="2"/>
<keyword evidence="2" id="KW-0496">Mitochondrion</keyword>
<protein>
    <submittedName>
        <fullName evidence="2">ATP synthase F0 subunit 8</fullName>
    </submittedName>
</protein>
<keyword evidence="1" id="KW-0812">Transmembrane</keyword>
<evidence type="ECO:0000313" key="2">
    <source>
        <dbReference type="EMBL" id="AIA77381.1"/>
    </source>
</evidence>
<keyword evidence="1" id="KW-0472">Membrane</keyword>
<feature type="transmembrane region" description="Helical" evidence="1">
    <location>
        <begin position="6"/>
        <end position="30"/>
    </location>
</feature>
<organism evidence="2">
    <name type="scientific">Kleidocerys resedae resedae</name>
    <dbReference type="NCBI Taxonomy" id="1503485"/>
    <lineage>
        <taxon>Eukaryota</taxon>
        <taxon>Metazoa</taxon>
        <taxon>Ecdysozoa</taxon>
        <taxon>Arthropoda</taxon>
        <taxon>Hexapoda</taxon>
        <taxon>Insecta</taxon>
        <taxon>Pterygota</taxon>
        <taxon>Neoptera</taxon>
        <taxon>Paraneoptera</taxon>
        <taxon>Hemiptera</taxon>
        <taxon>Heteroptera</taxon>
        <taxon>Panheteroptera</taxon>
        <taxon>Pentatomomorpha</taxon>
        <taxon>Lygaeoidea</taxon>
        <taxon>Lygaeidae</taxon>
        <taxon>Ischnorhynchinae</taxon>
        <taxon>Kleidocerys</taxon>
    </lineage>
</organism>
<keyword evidence="1" id="KW-1133">Transmembrane helix</keyword>
<proteinExistence type="predicted"/>
<name>A0A060BDW8_9HEMI</name>
<dbReference type="AlphaFoldDB" id="A0A060BDW8"/>
<dbReference type="EMBL" id="KJ584365">
    <property type="protein sequence ID" value="AIA77381.1"/>
    <property type="molecule type" value="Genomic_DNA"/>
</dbReference>
<reference evidence="2" key="1">
    <citation type="journal article" date="2014" name="Mitochondrial DNA">
        <title>Complete mitochondrial genome of the birch catkin bug Kleidocerys resedae resedae, as the first representative from the family Lygaeidae (Hemiptera: Heteroptera: Lygaeoidea).</title>
        <authorList>
            <person name="Li T."/>
            <person name="Yi W."/>
            <person name="Zhang H."/>
            <person name="Xie Q."/>
            <person name="Bu W."/>
        </authorList>
    </citation>
    <scope>NUCLEOTIDE SEQUENCE</scope>
</reference>